<dbReference type="RefSeq" id="WP_006789796.1">
    <property type="nucleotide sequence ID" value="NZ_JH417576.1"/>
</dbReference>
<comment type="caution">
    <text evidence="2">The sequence shown here is derived from an EMBL/GenBank/DDBJ whole genome shotgun (WGS) entry which is preliminary data.</text>
</comment>
<gene>
    <name evidence="2" type="ORF">HMPREF0080_00809</name>
</gene>
<evidence type="ECO:0000256" key="1">
    <source>
        <dbReference type="SAM" id="Phobius"/>
    </source>
</evidence>
<organism evidence="2 3">
    <name type="scientific">Anaeroglobus geminatus F0357</name>
    <dbReference type="NCBI Taxonomy" id="861450"/>
    <lineage>
        <taxon>Bacteria</taxon>
        <taxon>Bacillati</taxon>
        <taxon>Bacillota</taxon>
        <taxon>Negativicutes</taxon>
        <taxon>Veillonellales</taxon>
        <taxon>Veillonellaceae</taxon>
        <taxon>Anaeroglobus</taxon>
    </lineage>
</organism>
<dbReference type="AlphaFoldDB" id="G9YGP2"/>
<name>G9YGP2_9FIRM</name>
<feature type="non-terminal residue" evidence="2">
    <location>
        <position position="67"/>
    </location>
</feature>
<evidence type="ECO:0000313" key="2">
    <source>
        <dbReference type="EMBL" id="EHM41837.1"/>
    </source>
</evidence>
<keyword evidence="3" id="KW-1185">Reference proteome</keyword>
<dbReference type="PANTHER" id="PTHR43185:SF1">
    <property type="entry name" value="FE(2+) TRANSPORTER FEOB"/>
    <property type="match status" value="1"/>
</dbReference>
<keyword evidence="1" id="KW-0812">Transmembrane</keyword>
<dbReference type="GO" id="GO:0015093">
    <property type="term" value="F:ferrous iron transmembrane transporter activity"/>
    <property type="evidence" value="ECO:0007669"/>
    <property type="project" value="TreeGrafter"/>
</dbReference>
<keyword evidence="1" id="KW-0472">Membrane</keyword>
<dbReference type="eggNOG" id="COG0370">
    <property type="taxonomic scope" value="Bacteria"/>
</dbReference>
<dbReference type="PANTHER" id="PTHR43185">
    <property type="entry name" value="FERROUS IRON TRANSPORT PROTEIN B"/>
    <property type="match status" value="1"/>
</dbReference>
<dbReference type="GO" id="GO:0005886">
    <property type="term" value="C:plasma membrane"/>
    <property type="evidence" value="ECO:0007669"/>
    <property type="project" value="TreeGrafter"/>
</dbReference>
<sequence>MVSTLATIYSVQADDKHEANLVTYLAEDPDFNAAVALSLMVFCLLYMPCVAALAVIKRETNSRKLRM</sequence>
<dbReference type="STRING" id="861450.HMPREF0080_00809"/>
<feature type="transmembrane region" description="Helical" evidence="1">
    <location>
        <begin position="33"/>
        <end position="56"/>
    </location>
</feature>
<protein>
    <submittedName>
        <fullName evidence="2">Uncharacterized protein</fullName>
    </submittedName>
</protein>
<dbReference type="EMBL" id="AGCJ01000026">
    <property type="protein sequence ID" value="EHM41837.1"/>
    <property type="molecule type" value="Genomic_DNA"/>
</dbReference>
<proteinExistence type="predicted"/>
<evidence type="ECO:0000313" key="3">
    <source>
        <dbReference type="Proteomes" id="UP000005481"/>
    </source>
</evidence>
<reference evidence="2 3" key="1">
    <citation type="submission" date="2011-08" db="EMBL/GenBank/DDBJ databases">
        <authorList>
            <person name="Weinstock G."/>
            <person name="Sodergren E."/>
            <person name="Clifton S."/>
            <person name="Fulton L."/>
            <person name="Fulton B."/>
            <person name="Courtney L."/>
            <person name="Fronick C."/>
            <person name="Harrison M."/>
            <person name="Strong C."/>
            <person name="Farmer C."/>
            <person name="Delahaunty K."/>
            <person name="Markovic C."/>
            <person name="Hall O."/>
            <person name="Minx P."/>
            <person name="Tomlinson C."/>
            <person name="Mitreva M."/>
            <person name="Hou S."/>
            <person name="Chen J."/>
            <person name="Wollam A."/>
            <person name="Pepin K.H."/>
            <person name="Johnson M."/>
            <person name="Bhonagiri V."/>
            <person name="Zhang X."/>
            <person name="Suruliraj S."/>
            <person name="Warren W."/>
            <person name="Chinwalla A."/>
            <person name="Mardis E.R."/>
            <person name="Wilson R.K."/>
        </authorList>
    </citation>
    <scope>NUCLEOTIDE SEQUENCE [LARGE SCALE GENOMIC DNA]</scope>
    <source>
        <strain evidence="2 3">F0357</strain>
    </source>
</reference>
<dbReference type="Proteomes" id="UP000005481">
    <property type="component" value="Unassembled WGS sequence"/>
</dbReference>
<accession>G9YGP2</accession>
<dbReference type="HOGENOM" id="CLU_2818184_0_0_9"/>
<dbReference type="InterPro" id="IPR050860">
    <property type="entry name" value="FeoB_GTPase"/>
</dbReference>
<keyword evidence="1" id="KW-1133">Transmembrane helix</keyword>